<dbReference type="AlphaFoldDB" id="A0AAD5MGC3"/>
<feature type="region of interest" description="Disordered" evidence="1">
    <location>
        <begin position="1"/>
        <end position="32"/>
    </location>
</feature>
<evidence type="ECO:0000313" key="2">
    <source>
        <dbReference type="EMBL" id="KAJ1348606.1"/>
    </source>
</evidence>
<evidence type="ECO:0000313" key="3">
    <source>
        <dbReference type="Proteomes" id="UP001196413"/>
    </source>
</evidence>
<keyword evidence="3" id="KW-1185">Reference proteome</keyword>
<dbReference type="EMBL" id="JAHQIW010000527">
    <property type="protein sequence ID" value="KAJ1348606.1"/>
    <property type="molecule type" value="Genomic_DNA"/>
</dbReference>
<dbReference type="Proteomes" id="UP001196413">
    <property type="component" value="Unassembled WGS sequence"/>
</dbReference>
<feature type="compositionally biased region" description="Basic and acidic residues" evidence="1">
    <location>
        <begin position="16"/>
        <end position="27"/>
    </location>
</feature>
<gene>
    <name evidence="2" type="ORF">KIN20_003948</name>
</gene>
<name>A0AAD5MGC3_PARTN</name>
<comment type="caution">
    <text evidence="2">The sequence shown here is derived from an EMBL/GenBank/DDBJ whole genome shotgun (WGS) entry which is preliminary data.</text>
</comment>
<reference evidence="2" key="1">
    <citation type="submission" date="2021-06" db="EMBL/GenBank/DDBJ databases">
        <title>Parelaphostrongylus tenuis whole genome reference sequence.</title>
        <authorList>
            <person name="Garwood T.J."/>
            <person name="Larsen P.A."/>
            <person name="Fountain-Jones N.M."/>
            <person name="Garbe J.R."/>
            <person name="Macchietto M.G."/>
            <person name="Kania S.A."/>
            <person name="Gerhold R.W."/>
            <person name="Richards J.E."/>
            <person name="Wolf T.M."/>
        </authorList>
    </citation>
    <scope>NUCLEOTIDE SEQUENCE</scope>
    <source>
        <strain evidence="2">MNPRO001-30</strain>
        <tissue evidence="2">Meninges</tissue>
    </source>
</reference>
<protein>
    <submittedName>
        <fullName evidence="2">Uncharacterized protein</fullName>
    </submittedName>
</protein>
<proteinExistence type="predicted"/>
<evidence type="ECO:0000256" key="1">
    <source>
        <dbReference type="SAM" id="MobiDB-lite"/>
    </source>
</evidence>
<organism evidence="2 3">
    <name type="scientific">Parelaphostrongylus tenuis</name>
    <name type="common">Meningeal worm</name>
    <dbReference type="NCBI Taxonomy" id="148309"/>
    <lineage>
        <taxon>Eukaryota</taxon>
        <taxon>Metazoa</taxon>
        <taxon>Ecdysozoa</taxon>
        <taxon>Nematoda</taxon>
        <taxon>Chromadorea</taxon>
        <taxon>Rhabditida</taxon>
        <taxon>Rhabditina</taxon>
        <taxon>Rhabditomorpha</taxon>
        <taxon>Strongyloidea</taxon>
        <taxon>Metastrongylidae</taxon>
        <taxon>Parelaphostrongylus</taxon>
    </lineage>
</organism>
<sequence length="56" mass="6176">MENVRLESVSFGQTTGDERSRTDRSQDGDEADDVALLSRADAMLRSESDEARQSPS</sequence>
<accession>A0AAD5MGC3</accession>